<feature type="transmembrane region" description="Helical" evidence="7">
    <location>
        <begin position="323"/>
        <end position="342"/>
    </location>
</feature>
<feature type="transmembrane region" description="Helical" evidence="7">
    <location>
        <begin position="276"/>
        <end position="293"/>
    </location>
</feature>
<dbReference type="Proteomes" id="UP001501742">
    <property type="component" value="Unassembled WGS sequence"/>
</dbReference>
<name>A0ABN1ZCC3_9MICO</name>
<gene>
    <name evidence="8" type="ORF">GCM10009627_15790</name>
</gene>
<dbReference type="CDD" id="cd11484">
    <property type="entry name" value="SLC-NCS1sbd_CobB-like"/>
    <property type="match status" value="1"/>
</dbReference>
<feature type="transmembrane region" description="Helical" evidence="7">
    <location>
        <begin position="168"/>
        <end position="188"/>
    </location>
</feature>
<feature type="transmembrane region" description="Helical" evidence="7">
    <location>
        <begin position="209"/>
        <end position="228"/>
    </location>
</feature>
<comment type="subcellular location">
    <subcellularLocation>
        <location evidence="1">Membrane</location>
        <topology evidence="1">Multi-pass membrane protein</topology>
    </subcellularLocation>
</comment>
<feature type="region of interest" description="Disordered" evidence="6">
    <location>
        <begin position="451"/>
        <end position="473"/>
    </location>
</feature>
<dbReference type="PANTHER" id="PTHR30569">
    <property type="entry name" value="CYTOSINE TRANSPORTER CODB"/>
    <property type="match status" value="1"/>
</dbReference>
<feature type="transmembrane region" description="Helical" evidence="7">
    <location>
        <begin position="348"/>
        <end position="369"/>
    </location>
</feature>
<feature type="transmembrane region" description="Helical" evidence="7">
    <location>
        <begin position="415"/>
        <end position="433"/>
    </location>
</feature>
<dbReference type="PANTHER" id="PTHR30569:SF0">
    <property type="entry name" value="CYTOSINE PERMEASE"/>
    <property type="match status" value="1"/>
</dbReference>
<feature type="transmembrane region" description="Helical" evidence="7">
    <location>
        <begin position="390"/>
        <end position="409"/>
    </location>
</feature>
<dbReference type="Pfam" id="PF02133">
    <property type="entry name" value="Transp_cyt_pur"/>
    <property type="match status" value="1"/>
</dbReference>
<feature type="transmembrane region" description="Helical" evidence="7">
    <location>
        <begin position="248"/>
        <end position="269"/>
    </location>
</feature>
<dbReference type="InterPro" id="IPR001248">
    <property type="entry name" value="Pur-cyt_permease"/>
</dbReference>
<proteinExistence type="inferred from homology"/>
<accession>A0ABN1ZCC3</accession>
<evidence type="ECO:0000256" key="7">
    <source>
        <dbReference type="SAM" id="Phobius"/>
    </source>
</evidence>
<keyword evidence="4 7" id="KW-1133">Transmembrane helix</keyword>
<evidence type="ECO:0000256" key="6">
    <source>
        <dbReference type="SAM" id="MobiDB-lite"/>
    </source>
</evidence>
<comment type="caution">
    <text evidence="8">The sequence shown here is derived from an EMBL/GenBank/DDBJ whole genome shotgun (WGS) entry which is preliminary data.</text>
</comment>
<evidence type="ECO:0000256" key="1">
    <source>
        <dbReference type="ARBA" id="ARBA00004141"/>
    </source>
</evidence>
<dbReference type="Gene3D" id="1.10.4160.10">
    <property type="entry name" value="Hydantoin permease"/>
    <property type="match status" value="1"/>
</dbReference>
<comment type="similarity">
    <text evidence="2">Belongs to the purine-cytosine permease (2.A.39) family.</text>
</comment>
<keyword evidence="3 7" id="KW-0812">Transmembrane</keyword>
<reference evidence="8 9" key="1">
    <citation type="journal article" date="2019" name="Int. J. Syst. Evol. Microbiol.">
        <title>The Global Catalogue of Microorganisms (GCM) 10K type strain sequencing project: providing services to taxonomists for standard genome sequencing and annotation.</title>
        <authorList>
            <consortium name="The Broad Institute Genomics Platform"/>
            <consortium name="The Broad Institute Genome Sequencing Center for Infectious Disease"/>
            <person name="Wu L."/>
            <person name="Ma J."/>
        </authorList>
    </citation>
    <scope>NUCLEOTIDE SEQUENCE [LARGE SCALE GENOMIC DNA]</scope>
    <source>
        <strain evidence="8 9">JCM 12140</strain>
    </source>
</reference>
<evidence type="ECO:0000256" key="5">
    <source>
        <dbReference type="ARBA" id="ARBA00023136"/>
    </source>
</evidence>
<keyword evidence="5 7" id="KW-0472">Membrane</keyword>
<dbReference type="InterPro" id="IPR030191">
    <property type="entry name" value="CodB"/>
</dbReference>
<evidence type="ECO:0000313" key="8">
    <source>
        <dbReference type="EMBL" id="GAA1493233.1"/>
    </source>
</evidence>
<evidence type="ECO:0000256" key="2">
    <source>
        <dbReference type="ARBA" id="ARBA00008974"/>
    </source>
</evidence>
<sequence>MASETAVSAPRTPRSESVAVDDYSLSRVPMSARYGWFQVAVQRFGQISALSQFLLGATLGFGMRFWDAFWAITLGAVILEIVSVLVGVIGVKEGLNTSVIARWTGFGKAGSALVGLAIGLSLIGWFGIQSGVSAAGLVSILPILPAWAWSLVFGLLVTAIVLRGFHSMQWLANVTVPLFLVLVGWAVVVELSRHSIAELAARAPAGPQLSFVAGTTLVAGGFIVGAVITPDMTRFNRSVGDVVKQTLLGVTLGEYVIGLAGVLLAHAVGSADITRVITSSVGWVGILVILLGTFKINDWNIYSSSLGVTNFIDAVFGKQVNRGLVTLVMGVVGSLLAAVGFLGALTPFLSVLGVVFPPIAGIMVAEYFVVKRWRRELSDAESIPATSPTWVPATLVIWAIASLCGYFVAVGIPSINSVVIAFVLYVVAGKVGLIRGVGVSRTEAAPAAVAHTAATEQGTPATAPAAAAAEPSA</sequence>
<keyword evidence="9" id="KW-1185">Reference proteome</keyword>
<protein>
    <submittedName>
        <fullName evidence="8">Cytosine permease</fullName>
    </submittedName>
</protein>
<evidence type="ECO:0000256" key="4">
    <source>
        <dbReference type="ARBA" id="ARBA00022989"/>
    </source>
</evidence>
<dbReference type="RefSeq" id="WP_204610466.1">
    <property type="nucleotide sequence ID" value="NZ_BAAAJX010000005.1"/>
</dbReference>
<feature type="transmembrane region" description="Helical" evidence="7">
    <location>
        <begin position="109"/>
        <end position="128"/>
    </location>
</feature>
<feature type="transmembrane region" description="Helical" evidence="7">
    <location>
        <begin position="140"/>
        <end position="162"/>
    </location>
</feature>
<evidence type="ECO:0000313" key="9">
    <source>
        <dbReference type="Proteomes" id="UP001501742"/>
    </source>
</evidence>
<feature type="transmembrane region" description="Helical" evidence="7">
    <location>
        <begin position="68"/>
        <end position="89"/>
    </location>
</feature>
<organism evidence="8 9">
    <name type="scientific">Curtobacterium herbarum</name>
    <dbReference type="NCBI Taxonomy" id="150122"/>
    <lineage>
        <taxon>Bacteria</taxon>
        <taxon>Bacillati</taxon>
        <taxon>Actinomycetota</taxon>
        <taxon>Actinomycetes</taxon>
        <taxon>Micrococcales</taxon>
        <taxon>Microbacteriaceae</taxon>
        <taxon>Curtobacterium</taxon>
    </lineage>
</organism>
<evidence type="ECO:0000256" key="3">
    <source>
        <dbReference type="ARBA" id="ARBA00022692"/>
    </source>
</evidence>
<dbReference type="EMBL" id="BAAAJX010000005">
    <property type="protein sequence ID" value="GAA1493233.1"/>
    <property type="molecule type" value="Genomic_DNA"/>
</dbReference>